<dbReference type="SUPFAM" id="SSF52833">
    <property type="entry name" value="Thioredoxin-like"/>
    <property type="match status" value="1"/>
</dbReference>
<dbReference type="InterPro" id="IPR009737">
    <property type="entry name" value="Aim32/Apd1-like"/>
</dbReference>
<dbReference type="Pfam" id="PF06999">
    <property type="entry name" value="Suc_Fer-like"/>
    <property type="match status" value="1"/>
</dbReference>
<sequence>MSNFSCAAFSRQSGEDIIGSGTNCQTYVLVECPTPWANNALETESLPENLKSLIAEVKQNQLSVKFLLINNNETRKKDSRKILIYDQKNKGIIKGYSRKEFNVENIGQAAELIRQYFTDNTVSLDCDDIVTRDILVCTHGNHDLCCGKYGAPFYTKALATISELSLRNIRIWRASHFGGHRFAPTAIDFPDGRYYGGLDQDSFKSILTRTGDISCMNKVYRGWGIIPTQIQVLERELMLLHGWNWFDYKVAGKILKQSSDKTSIVAELTLQQPNGSVYTYQANLVKDESKTISLKGSCHAMKESEFIKYYVESLRLYLNPVTDLRRYRKKVAS</sequence>
<dbReference type="EMBL" id="JAAHFQ010000584">
    <property type="protein sequence ID" value="NER30547.1"/>
    <property type="molecule type" value="Genomic_DNA"/>
</dbReference>
<dbReference type="PANTHER" id="PTHR31902">
    <property type="entry name" value="ACTIN PATCHES DISTAL PROTEIN 1"/>
    <property type="match status" value="1"/>
</dbReference>
<gene>
    <name evidence="1" type="ORF">F6J89_23750</name>
</gene>
<name>A0A6B3NFT7_9CYAN</name>
<dbReference type="InterPro" id="IPR036249">
    <property type="entry name" value="Thioredoxin-like_sf"/>
</dbReference>
<dbReference type="Gene3D" id="3.40.30.10">
    <property type="entry name" value="Glutaredoxin"/>
    <property type="match status" value="1"/>
</dbReference>
<comment type="caution">
    <text evidence="1">The sequence shown here is derived from an EMBL/GenBank/DDBJ whole genome shotgun (WGS) entry which is preliminary data.</text>
</comment>
<dbReference type="CDD" id="cd03062">
    <property type="entry name" value="TRX_Fd_Sucrase"/>
    <property type="match status" value="1"/>
</dbReference>
<protein>
    <submittedName>
        <fullName evidence="1">Sucrase ferredoxin</fullName>
    </submittedName>
</protein>
<accession>A0A6B3NFT7</accession>
<proteinExistence type="predicted"/>
<dbReference type="InterPro" id="IPR010350">
    <property type="entry name" value="Aim32/Apd1-like_bac"/>
</dbReference>
<dbReference type="PIRSF" id="PIRSF035042">
    <property type="entry name" value="UCP035042_thirdx"/>
    <property type="match status" value="1"/>
</dbReference>
<dbReference type="PANTHER" id="PTHR31902:SF22">
    <property type="entry name" value="SLL1203 PROTEIN"/>
    <property type="match status" value="1"/>
</dbReference>
<evidence type="ECO:0000313" key="1">
    <source>
        <dbReference type="EMBL" id="NER30547.1"/>
    </source>
</evidence>
<reference evidence="1" key="1">
    <citation type="submission" date="2019-11" db="EMBL/GenBank/DDBJ databases">
        <title>Genomic insights into an expanded diversity of filamentous marine cyanobacteria reveals the extraordinary biosynthetic potential of Moorea and Okeania.</title>
        <authorList>
            <person name="Ferreira Leao T."/>
            <person name="Wang M."/>
            <person name="Moss N."/>
            <person name="Da Silva R."/>
            <person name="Sanders J."/>
            <person name="Nurk S."/>
            <person name="Gurevich A."/>
            <person name="Humphrey G."/>
            <person name="Reher R."/>
            <person name="Zhu Q."/>
            <person name="Belda-Ferre P."/>
            <person name="Glukhov E."/>
            <person name="Rex R."/>
            <person name="Dorrestein P.C."/>
            <person name="Knight R."/>
            <person name="Pevzner P."/>
            <person name="Gerwick W.H."/>
            <person name="Gerwick L."/>
        </authorList>
    </citation>
    <scope>NUCLEOTIDE SEQUENCE</scope>
    <source>
        <strain evidence="1">SIO1C4</strain>
    </source>
</reference>
<organism evidence="1">
    <name type="scientific">Symploca sp. SIO1C4</name>
    <dbReference type="NCBI Taxonomy" id="2607765"/>
    <lineage>
        <taxon>Bacteria</taxon>
        <taxon>Bacillati</taxon>
        <taxon>Cyanobacteriota</taxon>
        <taxon>Cyanophyceae</taxon>
        <taxon>Coleofasciculales</taxon>
        <taxon>Coleofasciculaceae</taxon>
        <taxon>Symploca</taxon>
    </lineage>
</organism>
<dbReference type="AlphaFoldDB" id="A0A6B3NFT7"/>